<feature type="transmembrane region" description="Helical" evidence="5">
    <location>
        <begin position="120"/>
        <end position="140"/>
    </location>
</feature>
<dbReference type="Pfam" id="PF03208">
    <property type="entry name" value="PRA1"/>
    <property type="match status" value="1"/>
</dbReference>
<feature type="transmembrane region" description="Helical" evidence="5">
    <location>
        <begin position="41"/>
        <end position="62"/>
    </location>
</feature>
<evidence type="ECO:0000256" key="1">
    <source>
        <dbReference type="ARBA" id="ARBA00004141"/>
    </source>
</evidence>
<evidence type="ECO:0000256" key="3">
    <source>
        <dbReference type="ARBA" id="ARBA00022989"/>
    </source>
</evidence>
<organism evidence="6 7">
    <name type="scientific">Paralvinella palmiformis</name>
    <dbReference type="NCBI Taxonomy" id="53620"/>
    <lineage>
        <taxon>Eukaryota</taxon>
        <taxon>Metazoa</taxon>
        <taxon>Spiralia</taxon>
        <taxon>Lophotrochozoa</taxon>
        <taxon>Annelida</taxon>
        <taxon>Polychaeta</taxon>
        <taxon>Sedentaria</taxon>
        <taxon>Canalipalpata</taxon>
        <taxon>Terebellida</taxon>
        <taxon>Terebelliformia</taxon>
        <taxon>Alvinellidae</taxon>
        <taxon>Paralvinella</taxon>
    </lineage>
</organism>
<sequence>MEGVEVAPLRPMSDFLLESARFQLPDFSNIDRWANRVISNLLYYQSNYMLTAIIIFTIVGVMNPVQMIFGSVTVAVIFSLFVYASSKQAQLRRFKRQHPAAGFVLILLAGYFVIHLFGSIIVFLFGIALPLLCTLIHASLRLRNIKNKISGKIEFVGIKRTPMGLLLESLGNEQEVVS</sequence>
<evidence type="ECO:0000256" key="4">
    <source>
        <dbReference type="ARBA" id="ARBA00023136"/>
    </source>
</evidence>
<keyword evidence="3 5" id="KW-1133">Transmembrane helix</keyword>
<gene>
    <name evidence="6" type="ORF">LSH36_971g00067</name>
</gene>
<dbReference type="Proteomes" id="UP001208570">
    <property type="component" value="Unassembled WGS sequence"/>
</dbReference>
<evidence type="ECO:0000256" key="5">
    <source>
        <dbReference type="RuleBase" id="RU363107"/>
    </source>
</evidence>
<dbReference type="PANTHER" id="PTHR12859">
    <property type="entry name" value="PRA1 PROTEIN"/>
    <property type="match status" value="1"/>
</dbReference>
<keyword evidence="7" id="KW-1185">Reference proteome</keyword>
<feature type="transmembrane region" description="Helical" evidence="5">
    <location>
        <begin position="68"/>
        <end position="86"/>
    </location>
</feature>
<name>A0AAD9IYA8_9ANNE</name>
<evidence type="ECO:0000256" key="2">
    <source>
        <dbReference type="ARBA" id="ARBA00022692"/>
    </source>
</evidence>
<feature type="transmembrane region" description="Helical" evidence="5">
    <location>
        <begin position="98"/>
        <end position="114"/>
    </location>
</feature>
<accession>A0AAD9IYA8</accession>
<dbReference type="AlphaFoldDB" id="A0AAD9IYA8"/>
<comment type="subcellular location">
    <subcellularLocation>
        <location evidence="1 5">Membrane</location>
        <topology evidence="1 5">Multi-pass membrane protein</topology>
    </subcellularLocation>
</comment>
<protein>
    <recommendedName>
        <fullName evidence="5">PRA1 family protein</fullName>
    </recommendedName>
</protein>
<dbReference type="GO" id="GO:0016020">
    <property type="term" value="C:membrane"/>
    <property type="evidence" value="ECO:0007669"/>
    <property type="project" value="UniProtKB-SubCell"/>
</dbReference>
<keyword evidence="2 5" id="KW-0812">Transmembrane</keyword>
<reference evidence="6" key="1">
    <citation type="journal article" date="2023" name="Mol. Biol. Evol.">
        <title>Third-Generation Sequencing Reveals the Adaptive Role of the Epigenome in Three Deep-Sea Polychaetes.</title>
        <authorList>
            <person name="Perez M."/>
            <person name="Aroh O."/>
            <person name="Sun Y."/>
            <person name="Lan Y."/>
            <person name="Juniper S.K."/>
            <person name="Young C.R."/>
            <person name="Angers B."/>
            <person name="Qian P.Y."/>
        </authorList>
    </citation>
    <scope>NUCLEOTIDE SEQUENCE</scope>
    <source>
        <strain evidence="6">P08H-3</strain>
    </source>
</reference>
<dbReference type="EMBL" id="JAODUP010000971">
    <property type="protein sequence ID" value="KAK2142310.1"/>
    <property type="molecule type" value="Genomic_DNA"/>
</dbReference>
<evidence type="ECO:0000313" key="6">
    <source>
        <dbReference type="EMBL" id="KAK2142310.1"/>
    </source>
</evidence>
<proteinExistence type="inferred from homology"/>
<evidence type="ECO:0000313" key="7">
    <source>
        <dbReference type="Proteomes" id="UP001208570"/>
    </source>
</evidence>
<dbReference type="InterPro" id="IPR004895">
    <property type="entry name" value="Prenylated_rab_accept_PRA1"/>
</dbReference>
<comment type="caution">
    <text evidence="6">The sequence shown here is derived from an EMBL/GenBank/DDBJ whole genome shotgun (WGS) entry which is preliminary data.</text>
</comment>
<keyword evidence="4 5" id="KW-0472">Membrane</keyword>
<comment type="similarity">
    <text evidence="5">Belongs to the PRA1 family.</text>
</comment>
<dbReference type="PANTHER" id="PTHR12859:SF0">
    <property type="entry name" value="PRA1 FAMILY PROTEIN"/>
    <property type="match status" value="1"/>
</dbReference>